<gene>
    <name evidence="1" type="ORF">MET9862_03625</name>
</gene>
<evidence type="ECO:0008006" key="3">
    <source>
        <dbReference type="Google" id="ProtNLM"/>
    </source>
</evidence>
<reference evidence="1 2" key="1">
    <citation type="submission" date="2019-06" db="EMBL/GenBank/DDBJ databases">
        <authorList>
            <person name="Rodrigo-Torres L."/>
            <person name="Arahal R. D."/>
            <person name="Lucena T."/>
        </authorList>
    </citation>
    <scope>NUCLEOTIDE SEQUENCE [LARGE SCALE GENOMIC DNA]</scope>
    <source>
        <strain evidence="1 2">SB0023/3</strain>
    </source>
</reference>
<keyword evidence="2" id="KW-1185">Reference proteome</keyword>
<evidence type="ECO:0000313" key="2">
    <source>
        <dbReference type="Proteomes" id="UP000410984"/>
    </source>
</evidence>
<dbReference type="Proteomes" id="UP000410984">
    <property type="component" value="Unassembled WGS sequence"/>
</dbReference>
<protein>
    <recommendedName>
        <fullName evidence="3">HTH lysR-type domain-containing protein</fullName>
    </recommendedName>
</protein>
<name>A0A509EH90_9HYPH</name>
<evidence type="ECO:0000313" key="1">
    <source>
        <dbReference type="EMBL" id="VUD73014.1"/>
    </source>
</evidence>
<organism evidence="1 2">
    <name type="scientific">Methylobacterium symbioticum</name>
    <dbReference type="NCBI Taxonomy" id="2584084"/>
    <lineage>
        <taxon>Bacteria</taxon>
        <taxon>Pseudomonadati</taxon>
        <taxon>Pseudomonadota</taxon>
        <taxon>Alphaproteobacteria</taxon>
        <taxon>Hyphomicrobiales</taxon>
        <taxon>Methylobacteriaceae</taxon>
        <taxon>Methylobacterium</taxon>
    </lineage>
</organism>
<dbReference type="AlphaFoldDB" id="A0A509EH90"/>
<accession>A0A509EH90</accession>
<sequence>MRRGLAMLDTAKQTLIITEQGERLYHNARQ</sequence>
<dbReference type="EMBL" id="CABFPH010000056">
    <property type="protein sequence ID" value="VUD73014.1"/>
    <property type="molecule type" value="Genomic_DNA"/>
</dbReference>
<proteinExistence type="predicted"/>